<dbReference type="SUPFAM" id="SSF52172">
    <property type="entry name" value="CheY-like"/>
    <property type="match status" value="1"/>
</dbReference>
<dbReference type="Pfam" id="PF13581">
    <property type="entry name" value="HATPase_c_2"/>
    <property type="match status" value="1"/>
</dbReference>
<dbReference type="InterPro" id="IPR011006">
    <property type="entry name" value="CheY-like_superfamily"/>
</dbReference>
<dbReference type="Gene3D" id="3.30.565.10">
    <property type="entry name" value="Histidine kinase-like ATPase, C-terminal domain"/>
    <property type="match status" value="1"/>
</dbReference>
<protein>
    <submittedName>
        <fullName evidence="4">SpoIIE family protein phosphatase</fullName>
    </submittedName>
</protein>
<dbReference type="PANTHER" id="PTHR43156">
    <property type="entry name" value="STAGE II SPORULATION PROTEIN E-RELATED"/>
    <property type="match status" value="1"/>
</dbReference>
<keyword evidence="5" id="KW-1185">Reference proteome</keyword>
<evidence type="ECO:0000256" key="2">
    <source>
        <dbReference type="PROSITE-ProRule" id="PRU00169"/>
    </source>
</evidence>
<evidence type="ECO:0000313" key="5">
    <source>
        <dbReference type="Proteomes" id="UP001589813"/>
    </source>
</evidence>
<dbReference type="SMART" id="SM00331">
    <property type="entry name" value="PP2C_SIG"/>
    <property type="match status" value="1"/>
</dbReference>
<dbReference type="InterPro" id="IPR001789">
    <property type="entry name" value="Sig_transdc_resp-reg_receiver"/>
</dbReference>
<dbReference type="Gene3D" id="3.60.40.10">
    <property type="entry name" value="PPM-type phosphatase domain"/>
    <property type="match status" value="1"/>
</dbReference>
<dbReference type="PANTHER" id="PTHR43156:SF2">
    <property type="entry name" value="STAGE II SPORULATION PROTEIN E"/>
    <property type="match status" value="1"/>
</dbReference>
<dbReference type="InterPro" id="IPR052016">
    <property type="entry name" value="Bact_Sigma-Reg"/>
</dbReference>
<dbReference type="RefSeq" id="WP_377240274.1">
    <property type="nucleotide sequence ID" value="NZ_JBHLXP010000001.1"/>
</dbReference>
<evidence type="ECO:0000256" key="1">
    <source>
        <dbReference type="ARBA" id="ARBA00022801"/>
    </source>
</evidence>
<keyword evidence="1" id="KW-0378">Hydrolase</keyword>
<dbReference type="PROSITE" id="PS50110">
    <property type="entry name" value="RESPONSE_REGULATORY"/>
    <property type="match status" value="1"/>
</dbReference>
<dbReference type="Pfam" id="PF07228">
    <property type="entry name" value="SpoIIE"/>
    <property type="match status" value="1"/>
</dbReference>
<dbReference type="Pfam" id="PF00072">
    <property type="entry name" value="Response_reg"/>
    <property type="match status" value="1"/>
</dbReference>
<dbReference type="Gene3D" id="3.40.50.2300">
    <property type="match status" value="1"/>
</dbReference>
<dbReference type="Proteomes" id="UP001589813">
    <property type="component" value="Unassembled WGS sequence"/>
</dbReference>
<organism evidence="4 5">
    <name type="scientific">Rheinheimera tilapiae</name>
    <dbReference type="NCBI Taxonomy" id="875043"/>
    <lineage>
        <taxon>Bacteria</taxon>
        <taxon>Pseudomonadati</taxon>
        <taxon>Pseudomonadota</taxon>
        <taxon>Gammaproteobacteria</taxon>
        <taxon>Chromatiales</taxon>
        <taxon>Chromatiaceae</taxon>
        <taxon>Rheinheimera</taxon>
    </lineage>
</organism>
<feature type="domain" description="Response regulatory" evidence="3">
    <location>
        <begin position="2"/>
        <end position="117"/>
    </location>
</feature>
<keyword evidence="2" id="KW-0597">Phosphoprotein</keyword>
<dbReference type="EMBL" id="JBHLXP010000001">
    <property type="protein sequence ID" value="MFC0047217.1"/>
    <property type="molecule type" value="Genomic_DNA"/>
</dbReference>
<gene>
    <name evidence="4" type="ORF">ACFFJP_02795</name>
</gene>
<dbReference type="InterPro" id="IPR001932">
    <property type="entry name" value="PPM-type_phosphatase-like_dom"/>
</dbReference>
<accession>A0ABV6B8T0</accession>
<sequence length="549" mass="60862">MNILIIEDDLLFNQFYSMFFQSKGVNVVSTYSIAEARGILQSSAQFDAIVLDNQLTDGEGLQLVPPLIGQYPDAAILMVSANDSADFFLQAYASGLDDYAVKPVNVDLLWVKICRAVEVRQLQRVSRQQQAELANWVAQEQQEQELAGHVLATLTQRLQQMPAYIQVKTKPSSSFSGDILLQQQGQDGSQYLLLADAMGHGLAAAISLMPVLEVFQSMSQKSLPLSNIVFELNKKLNRQLPADRFVAAIFIRLDPRTSELEVWNGGMPPLLIIECVQKKISKAESKNMALGILNEQEIDVSVEKFKWTTGSYAVGFTDGLTDTEFVGHGQFSADFLAETWLEQPEEAFRGLEQCIDGLSHAVDDISVFSIHFDKYADLISAGMKLNDKKDGRLCLEFKITGSALSQVDAPLKIVQTVSAYGMHQSLNNTLFSVLTELYLNALEHGVLKLNSEMKQAEDGFIKYYSLREQRLSSLVSDDSISLVVDWCMSDNSIHLTVADSGSGFDYQAMNVQRSTDDFYYGRGINMIYSLCAEVNFKGCGNEVTAVIIG</sequence>
<dbReference type="InterPro" id="IPR003594">
    <property type="entry name" value="HATPase_dom"/>
</dbReference>
<proteinExistence type="predicted"/>
<name>A0ABV6B8T0_9GAMM</name>
<reference evidence="4 5" key="1">
    <citation type="submission" date="2024-09" db="EMBL/GenBank/DDBJ databases">
        <authorList>
            <person name="Sun Q."/>
            <person name="Mori K."/>
        </authorList>
    </citation>
    <scope>NUCLEOTIDE SEQUENCE [LARGE SCALE GENOMIC DNA]</scope>
    <source>
        <strain evidence="4 5">KCTC 23315</strain>
    </source>
</reference>
<comment type="caution">
    <text evidence="4">The sequence shown here is derived from an EMBL/GenBank/DDBJ whole genome shotgun (WGS) entry which is preliminary data.</text>
</comment>
<evidence type="ECO:0000259" key="3">
    <source>
        <dbReference type="PROSITE" id="PS50110"/>
    </source>
</evidence>
<dbReference type="InterPro" id="IPR036890">
    <property type="entry name" value="HATPase_C_sf"/>
</dbReference>
<dbReference type="SMART" id="SM00448">
    <property type="entry name" value="REC"/>
    <property type="match status" value="1"/>
</dbReference>
<dbReference type="InterPro" id="IPR036457">
    <property type="entry name" value="PPM-type-like_dom_sf"/>
</dbReference>
<evidence type="ECO:0000313" key="4">
    <source>
        <dbReference type="EMBL" id="MFC0047217.1"/>
    </source>
</evidence>
<feature type="modified residue" description="4-aspartylphosphate" evidence="2">
    <location>
        <position position="52"/>
    </location>
</feature>